<protein>
    <recommendedName>
        <fullName evidence="3">DNA-directed DNA polymerase</fullName>
    </recommendedName>
</protein>
<reference evidence="1 2" key="1">
    <citation type="submission" date="2017-09" db="EMBL/GenBank/DDBJ databases">
        <title>Depth-based differentiation of microbial function through sediment-hosted aquifers and enrichment of novel symbionts in the deep terrestrial subsurface.</title>
        <authorList>
            <person name="Probst A.J."/>
            <person name="Ladd B."/>
            <person name="Jarett J.K."/>
            <person name="Geller-Mcgrath D.E."/>
            <person name="Sieber C.M."/>
            <person name="Emerson J.B."/>
            <person name="Anantharaman K."/>
            <person name="Thomas B.C."/>
            <person name="Malmstrom R."/>
            <person name="Stieglmeier M."/>
            <person name="Klingl A."/>
            <person name="Woyke T."/>
            <person name="Ryan C.M."/>
            <person name="Banfield J.F."/>
        </authorList>
    </citation>
    <scope>NUCLEOTIDE SEQUENCE [LARGE SCALE GENOMIC DNA]</scope>
    <source>
        <strain evidence="1">CG23_combo_of_CG06-09_8_20_14_all_40_14</strain>
    </source>
</reference>
<name>A0A2G9XCC1_UNCKA</name>
<dbReference type="EMBL" id="PCQY01000018">
    <property type="protein sequence ID" value="PIP04630.1"/>
    <property type="molecule type" value="Genomic_DNA"/>
</dbReference>
<dbReference type="InterPro" id="IPR027417">
    <property type="entry name" value="P-loop_NTPase"/>
</dbReference>
<dbReference type="Proteomes" id="UP000231388">
    <property type="component" value="Unassembled WGS sequence"/>
</dbReference>
<evidence type="ECO:0000313" key="1">
    <source>
        <dbReference type="EMBL" id="PIP04630.1"/>
    </source>
</evidence>
<evidence type="ECO:0000313" key="2">
    <source>
        <dbReference type="Proteomes" id="UP000231388"/>
    </source>
</evidence>
<dbReference type="GO" id="GO:0006261">
    <property type="term" value="P:DNA-templated DNA replication"/>
    <property type="evidence" value="ECO:0007669"/>
    <property type="project" value="TreeGrafter"/>
</dbReference>
<proteinExistence type="predicted"/>
<dbReference type="Gene3D" id="3.40.50.300">
    <property type="entry name" value="P-loop containing nucleotide triphosphate hydrolases"/>
    <property type="match status" value="1"/>
</dbReference>
<comment type="caution">
    <text evidence="1">The sequence shown here is derived from an EMBL/GenBank/DDBJ whole genome shotgun (WGS) entry which is preliminary data.</text>
</comment>
<dbReference type="AlphaFoldDB" id="A0A2G9XCC1"/>
<dbReference type="PANTHER" id="PTHR11669:SF8">
    <property type="entry name" value="DNA POLYMERASE III SUBUNIT DELTA"/>
    <property type="match status" value="1"/>
</dbReference>
<gene>
    <name evidence="1" type="ORF">COX53_01290</name>
</gene>
<dbReference type="Pfam" id="PF13177">
    <property type="entry name" value="DNA_pol3_delta2"/>
    <property type="match status" value="1"/>
</dbReference>
<sequence>MTFIWLADLSFNIYNKFMHSILIFGGKKIDREREILRAIPPSPSNHPDIKVISPALRKGIGINEARGIKSFLQTKPLKMRGKVVIIRNAETLTLQAQNALLKTLEEPPANSKIIIETRNENRLLPTIISRCKRVNLGNKNLVDENSPEHNEQVKLFVELLEEGRGQRLDFIEKNKQKIASKEYAMNLLDIWVSVLRDRLLLNMDNNSAILNKQNKEILKKLNLDKLNLDTKKIVSLIEFSQELKETIQNTNGSSRLALELFLLEAGSFVFPP</sequence>
<evidence type="ECO:0008006" key="3">
    <source>
        <dbReference type="Google" id="ProtNLM"/>
    </source>
</evidence>
<organism evidence="1 2">
    <name type="scientific">candidate division WWE3 bacterium CG23_combo_of_CG06-09_8_20_14_all_40_14</name>
    <dbReference type="NCBI Taxonomy" id="1975095"/>
    <lineage>
        <taxon>Bacteria</taxon>
        <taxon>Katanobacteria</taxon>
    </lineage>
</organism>
<dbReference type="SUPFAM" id="SSF52540">
    <property type="entry name" value="P-loop containing nucleoside triphosphate hydrolases"/>
    <property type="match status" value="1"/>
</dbReference>
<accession>A0A2G9XCC1</accession>
<dbReference type="PANTHER" id="PTHR11669">
    <property type="entry name" value="REPLICATION FACTOR C / DNA POLYMERASE III GAMMA-TAU SUBUNIT"/>
    <property type="match status" value="1"/>
</dbReference>
<dbReference type="InterPro" id="IPR050238">
    <property type="entry name" value="DNA_Rep/Repair_Clamp_Loader"/>
</dbReference>